<dbReference type="Proteomes" id="UP000242715">
    <property type="component" value="Unassembled WGS sequence"/>
</dbReference>
<evidence type="ECO:0000313" key="2">
    <source>
        <dbReference type="Proteomes" id="UP000242715"/>
    </source>
</evidence>
<proteinExistence type="predicted"/>
<keyword evidence="2" id="KW-1185">Reference proteome</keyword>
<accession>A0A2Z6MRT5</accession>
<evidence type="ECO:0000313" key="1">
    <source>
        <dbReference type="EMBL" id="GAU26305.1"/>
    </source>
</evidence>
<protein>
    <submittedName>
        <fullName evidence="1">Uncharacterized protein</fullName>
    </submittedName>
</protein>
<reference evidence="2" key="1">
    <citation type="journal article" date="2017" name="Front. Plant Sci.">
        <title>Climate Clever Clovers: New Paradigm to Reduce the Environmental Footprint of Ruminants by Breeding Low Methanogenic Forages Utilizing Haplotype Variation.</title>
        <authorList>
            <person name="Kaur P."/>
            <person name="Appels R."/>
            <person name="Bayer P.E."/>
            <person name="Keeble-Gagnere G."/>
            <person name="Wang J."/>
            <person name="Hirakawa H."/>
            <person name="Shirasawa K."/>
            <person name="Vercoe P."/>
            <person name="Stefanova K."/>
            <person name="Durmic Z."/>
            <person name="Nichols P."/>
            <person name="Revell C."/>
            <person name="Isobe S.N."/>
            <person name="Edwards D."/>
            <person name="Erskine W."/>
        </authorList>
    </citation>
    <scope>NUCLEOTIDE SEQUENCE [LARGE SCALE GENOMIC DNA]</scope>
    <source>
        <strain evidence="2">cv. Daliak</strain>
    </source>
</reference>
<gene>
    <name evidence="1" type="ORF">TSUD_56030</name>
</gene>
<dbReference type="EMBL" id="DF973332">
    <property type="protein sequence ID" value="GAU26305.1"/>
    <property type="molecule type" value="Genomic_DNA"/>
</dbReference>
<dbReference type="AlphaFoldDB" id="A0A2Z6MRT5"/>
<organism evidence="1 2">
    <name type="scientific">Trifolium subterraneum</name>
    <name type="common">Subterranean clover</name>
    <dbReference type="NCBI Taxonomy" id="3900"/>
    <lineage>
        <taxon>Eukaryota</taxon>
        <taxon>Viridiplantae</taxon>
        <taxon>Streptophyta</taxon>
        <taxon>Embryophyta</taxon>
        <taxon>Tracheophyta</taxon>
        <taxon>Spermatophyta</taxon>
        <taxon>Magnoliopsida</taxon>
        <taxon>eudicotyledons</taxon>
        <taxon>Gunneridae</taxon>
        <taxon>Pentapetalae</taxon>
        <taxon>rosids</taxon>
        <taxon>fabids</taxon>
        <taxon>Fabales</taxon>
        <taxon>Fabaceae</taxon>
        <taxon>Papilionoideae</taxon>
        <taxon>50 kb inversion clade</taxon>
        <taxon>NPAAA clade</taxon>
        <taxon>Hologalegina</taxon>
        <taxon>IRL clade</taxon>
        <taxon>Trifolieae</taxon>
        <taxon>Trifolium</taxon>
    </lineage>
</organism>
<name>A0A2Z6MRT5_TRISU</name>
<sequence>MAVLISCRMMADEEVVSANSEVASVVAASDTTAISHGTEVAVKFKPDEYLSGD</sequence>